<dbReference type="eggNOG" id="COG0500">
    <property type="taxonomic scope" value="Bacteria"/>
</dbReference>
<evidence type="ECO:0000256" key="3">
    <source>
        <dbReference type="ARBA" id="ARBA00022448"/>
    </source>
</evidence>
<dbReference type="GO" id="GO:0016887">
    <property type="term" value="F:ATP hydrolysis activity"/>
    <property type="evidence" value="ECO:0007669"/>
    <property type="project" value="InterPro"/>
</dbReference>
<dbReference type="InterPro" id="IPR050095">
    <property type="entry name" value="ECF_ABC_transporter_ATP-bd"/>
</dbReference>
<dbReference type="GO" id="GO:0005524">
    <property type="term" value="F:ATP binding"/>
    <property type="evidence" value="ECO:0007669"/>
    <property type="project" value="UniProtKB-KW"/>
</dbReference>
<keyword evidence="10" id="KW-0472">Membrane</keyword>
<dbReference type="Pfam" id="PF08100">
    <property type="entry name" value="Dimerisation"/>
    <property type="match status" value="1"/>
</dbReference>
<keyword evidence="8" id="KW-1278">Translocase</keyword>
<dbReference type="PANTHER" id="PTHR43553">
    <property type="entry name" value="HEAVY METAL TRANSPORTER"/>
    <property type="match status" value="1"/>
</dbReference>
<comment type="similarity">
    <text evidence="2">Belongs to the ABC transporter superfamily.</text>
</comment>
<keyword evidence="7 13" id="KW-0067">ATP-binding</keyword>
<dbReference type="InterPro" id="IPR015856">
    <property type="entry name" value="ABC_transpr_CbiO/EcfA_su"/>
</dbReference>
<protein>
    <submittedName>
        <fullName evidence="13">ABC transporter, ATP-binding protein</fullName>
    </submittedName>
</protein>
<dbReference type="Gene3D" id="3.40.50.300">
    <property type="entry name" value="P-loop containing nucleotide triphosphate hydrolases"/>
    <property type="match status" value="2"/>
</dbReference>
<reference evidence="13 14" key="1">
    <citation type="submission" date="2007-04" db="EMBL/GenBank/DDBJ databases">
        <authorList>
            <person name="Fulton L."/>
            <person name="Clifton S."/>
            <person name="Fulton B."/>
            <person name="Xu J."/>
            <person name="Minx P."/>
            <person name="Pepin K.H."/>
            <person name="Johnson M."/>
            <person name="Thiruvilangam P."/>
            <person name="Bhonagiri V."/>
            <person name="Nash W.E."/>
            <person name="Mardis E.R."/>
            <person name="Wilson R.K."/>
        </authorList>
    </citation>
    <scope>NUCLEOTIDE SEQUENCE [LARGE SCALE GENOMIC DNA]</scope>
    <source>
        <strain evidence="13 14">ATCC 29799</strain>
    </source>
</reference>
<dbReference type="PANTHER" id="PTHR43553:SF23">
    <property type="entry name" value="ABC TRANSPORTER ATP-BINDING COMPONENT"/>
    <property type="match status" value="1"/>
</dbReference>
<keyword evidence="4" id="KW-1003">Cell membrane</keyword>
<dbReference type="AlphaFoldDB" id="A6NSP5"/>
<dbReference type="InterPro" id="IPR029063">
    <property type="entry name" value="SAM-dependent_MTases_sf"/>
</dbReference>
<dbReference type="SUPFAM" id="SSF52540">
    <property type="entry name" value="P-loop containing nucleoside triphosphate hydrolases"/>
    <property type="match status" value="2"/>
</dbReference>
<comment type="subcellular location">
    <subcellularLocation>
        <location evidence="1">Cell membrane</location>
        <topology evidence="1">Peripheral membrane protein</topology>
    </subcellularLocation>
</comment>
<dbReference type="GO" id="GO:0043190">
    <property type="term" value="C:ATP-binding cassette (ABC) transporter complex"/>
    <property type="evidence" value="ECO:0007669"/>
    <property type="project" value="TreeGrafter"/>
</dbReference>
<dbReference type="GO" id="GO:0046983">
    <property type="term" value="F:protein dimerization activity"/>
    <property type="evidence" value="ECO:0007669"/>
    <property type="project" value="InterPro"/>
</dbReference>
<dbReference type="SUPFAM" id="SSF53335">
    <property type="entry name" value="S-adenosyl-L-methionine-dependent methyltransferases"/>
    <property type="match status" value="1"/>
</dbReference>
<evidence type="ECO:0000256" key="10">
    <source>
        <dbReference type="ARBA" id="ARBA00023136"/>
    </source>
</evidence>
<evidence type="ECO:0000256" key="2">
    <source>
        <dbReference type="ARBA" id="ARBA00005417"/>
    </source>
</evidence>
<dbReference type="InterPro" id="IPR003439">
    <property type="entry name" value="ABC_transporter-like_ATP-bd"/>
</dbReference>
<evidence type="ECO:0000256" key="4">
    <source>
        <dbReference type="ARBA" id="ARBA00022475"/>
    </source>
</evidence>
<proteinExistence type="inferred from homology"/>
<dbReference type="GO" id="GO:0042626">
    <property type="term" value="F:ATPase-coupled transmembrane transporter activity"/>
    <property type="evidence" value="ECO:0007669"/>
    <property type="project" value="TreeGrafter"/>
</dbReference>
<evidence type="ECO:0000256" key="8">
    <source>
        <dbReference type="ARBA" id="ARBA00022967"/>
    </source>
</evidence>
<evidence type="ECO:0000256" key="11">
    <source>
        <dbReference type="ARBA" id="ARBA00025157"/>
    </source>
</evidence>
<accession>A6NSP5</accession>
<dbReference type="InterPro" id="IPR012967">
    <property type="entry name" value="COMT_dimerisation"/>
</dbReference>
<dbReference type="Gene3D" id="1.10.10.10">
    <property type="entry name" value="Winged helix-like DNA-binding domain superfamily/Winged helix DNA-binding domain"/>
    <property type="match status" value="1"/>
</dbReference>
<dbReference type="EMBL" id="AAXG02000009">
    <property type="protein sequence ID" value="EDN00872.1"/>
    <property type="molecule type" value="Genomic_DNA"/>
</dbReference>
<name>A6NSP5_9FIRM</name>
<dbReference type="Proteomes" id="UP000003639">
    <property type="component" value="Unassembled WGS sequence"/>
</dbReference>
<sequence length="838" mass="91880">MIRFQEVSYTYLSQGPEEVQSPSLDHISFHIPKGQCVVLCGKSGCGKTTLLRIINGLACHFYQGRLEGDVSVSGMSPASAALPELARVVGSVFQNPRTQFFHTDTTGELAFQLENQNMPREQMRRRLDQVVGELELEALMDRSIFALSGGEKQQIACGSVYASMPQVVVLDEPSSNLDLEGIRKLRGLLETMKASGVTILVSEHRLWYLHGLADRYLLLENGKLRGDLTPGQMTALDPQTRQALGLRAVDRGQLFSLCPQARPAERMEPGLELHGLCCLRGRREVLHISHLQIPKGAVVAVVGRNGAGKSTLLLTLSGLLRFRGTVRVGGKPAAPKALSRLSYLVMQEAGHQLFSDTVLGELTLNDPDISEQDAQEILEALGLAGLESRHPGSLSGGQKQRLSLGVALASGRRLLLYDEPTSGQDGENLLRTAQQITSANQNAVCTLMVTHDPELIFQCATHILHLKDGTPQAFFPLNRDGAERLWQIFGASEFDEFDSERSLNNMKQLSVWEQLVQLPYLNLYGKVVSSALELDLFTHLQEKKTPAELAQAMGWNEANTGYLLAALGTYGFVQKEGDGYINSQEAQKYLIRGTPDYLGGFIHFYGQNEGMVPMDVKKLLTEGPQPMPQMEMEQNLDFAQYGQMLRMSEEGYRQQEILRIVRELPENSTIRRVLDVGCAAGLLGLAVIGDGENRSGVLLDQIPSQIIQPSVDVAGLGERVKVVQGNFLTDDFGGGYDLILAVSVMLFAKGGMEPLMKRFFDALNPGGVLLVVSEGIAEDLSGPWDMMTGYLPYFLNGMDLAVRAGEVETAARAAGFTKIESRTEQLCSGTQDILVIRK</sequence>
<keyword evidence="14" id="KW-1185">Reference proteome</keyword>
<dbReference type="CDD" id="cd02440">
    <property type="entry name" value="AdoMet_MTases"/>
    <property type="match status" value="1"/>
</dbReference>
<keyword evidence="5" id="KW-0677">Repeat</keyword>
<dbReference type="OrthoDB" id="501320at2"/>
<reference evidence="13 14" key="2">
    <citation type="submission" date="2007-06" db="EMBL/GenBank/DDBJ databases">
        <title>Draft genome sequence of Pseudoflavonifractor capillosus ATCC 29799.</title>
        <authorList>
            <person name="Sudarsanam P."/>
            <person name="Ley R."/>
            <person name="Guruge J."/>
            <person name="Turnbaugh P.J."/>
            <person name="Mahowald M."/>
            <person name="Liep D."/>
            <person name="Gordon J."/>
        </authorList>
    </citation>
    <scope>NUCLEOTIDE SEQUENCE [LARGE SCALE GENOMIC DNA]</scope>
    <source>
        <strain evidence="13 14">ATCC 29799</strain>
    </source>
</reference>
<dbReference type="eggNOG" id="COG1129">
    <property type="taxonomic scope" value="Bacteria"/>
</dbReference>
<evidence type="ECO:0000256" key="7">
    <source>
        <dbReference type="ARBA" id="ARBA00022840"/>
    </source>
</evidence>
<dbReference type="InterPro" id="IPR036388">
    <property type="entry name" value="WH-like_DNA-bd_sf"/>
</dbReference>
<evidence type="ECO:0000256" key="1">
    <source>
        <dbReference type="ARBA" id="ARBA00004202"/>
    </source>
</evidence>
<dbReference type="InterPro" id="IPR027417">
    <property type="entry name" value="P-loop_NTPase"/>
</dbReference>
<evidence type="ECO:0000256" key="6">
    <source>
        <dbReference type="ARBA" id="ARBA00022741"/>
    </source>
</evidence>
<keyword evidence="3" id="KW-0813">Transport</keyword>
<evidence type="ECO:0000256" key="9">
    <source>
        <dbReference type="ARBA" id="ARBA00023125"/>
    </source>
</evidence>
<feature type="domain" description="ABC transporter" evidence="12">
    <location>
        <begin position="2"/>
        <end position="246"/>
    </location>
</feature>
<organism evidence="13 14">
    <name type="scientific">Pseudoflavonifractor capillosus ATCC 29799</name>
    <dbReference type="NCBI Taxonomy" id="411467"/>
    <lineage>
        <taxon>Bacteria</taxon>
        <taxon>Bacillati</taxon>
        <taxon>Bacillota</taxon>
        <taxon>Clostridia</taxon>
        <taxon>Eubacteriales</taxon>
        <taxon>Oscillospiraceae</taxon>
        <taxon>Pseudoflavonifractor</taxon>
    </lineage>
</organism>
<dbReference type="SMART" id="SM00382">
    <property type="entry name" value="AAA"/>
    <property type="match status" value="2"/>
</dbReference>
<dbReference type="PROSITE" id="PS50893">
    <property type="entry name" value="ABC_TRANSPORTER_2"/>
    <property type="match status" value="2"/>
</dbReference>
<comment type="caution">
    <text evidence="13">The sequence shown here is derived from an EMBL/GenBank/DDBJ whole genome shotgun (WGS) entry which is preliminary data.</text>
</comment>
<dbReference type="Gene3D" id="3.40.50.150">
    <property type="entry name" value="Vaccinia Virus protein VP39"/>
    <property type="match status" value="1"/>
</dbReference>
<evidence type="ECO:0000313" key="13">
    <source>
        <dbReference type="EMBL" id="EDN00872.1"/>
    </source>
</evidence>
<dbReference type="Pfam" id="PF00005">
    <property type="entry name" value="ABC_tran"/>
    <property type="match status" value="2"/>
</dbReference>
<evidence type="ECO:0000259" key="12">
    <source>
        <dbReference type="PROSITE" id="PS50893"/>
    </source>
</evidence>
<dbReference type="GO" id="GO:0003677">
    <property type="term" value="F:DNA binding"/>
    <property type="evidence" value="ECO:0007669"/>
    <property type="project" value="UniProtKB-KW"/>
</dbReference>
<dbReference type="InterPro" id="IPR003593">
    <property type="entry name" value="AAA+_ATPase"/>
</dbReference>
<dbReference type="STRING" id="411467.BACCAP_01224"/>
<keyword evidence="6" id="KW-0547">Nucleotide-binding</keyword>
<evidence type="ECO:0000313" key="14">
    <source>
        <dbReference type="Proteomes" id="UP000003639"/>
    </source>
</evidence>
<dbReference type="CDD" id="cd03225">
    <property type="entry name" value="ABC_cobalt_CbiO_domain1"/>
    <property type="match status" value="1"/>
</dbReference>
<feature type="domain" description="ABC transporter" evidence="12">
    <location>
        <begin position="271"/>
        <end position="493"/>
    </location>
</feature>
<dbReference type="SUPFAM" id="SSF46785">
    <property type="entry name" value="Winged helix' DNA-binding domain"/>
    <property type="match status" value="1"/>
</dbReference>
<gene>
    <name evidence="13" type="ORF">BACCAP_01224</name>
</gene>
<dbReference type="PROSITE" id="PS00211">
    <property type="entry name" value="ABC_TRANSPORTER_1"/>
    <property type="match status" value="1"/>
</dbReference>
<keyword evidence="9" id="KW-0238">DNA-binding</keyword>
<evidence type="ECO:0000256" key="5">
    <source>
        <dbReference type="ARBA" id="ARBA00022737"/>
    </source>
</evidence>
<dbReference type="InterPro" id="IPR036390">
    <property type="entry name" value="WH_DNA-bd_sf"/>
</dbReference>
<dbReference type="InterPro" id="IPR017871">
    <property type="entry name" value="ABC_transporter-like_CS"/>
</dbReference>
<comment type="function">
    <text evidence="11">Probably part of an ABC transporter complex. Responsible for energy coupling to the transport system.</text>
</comment>